<dbReference type="AlphaFoldDB" id="A0A3E4QAA3"/>
<dbReference type="GeneID" id="93330704"/>
<evidence type="ECO:0008006" key="3">
    <source>
        <dbReference type="Google" id="ProtNLM"/>
    </source>
</evidence>
<sequence length="142" mass="16141">MLFVIIKQLVFHPSATPNPGMILSFELKVPIDYETDWFKRMRSIMSEIPVAWQKGYCHITLAFIDDTPIDLDLRQIIKKNLDAIETPTLTFDKIGAFEITTGLGFIHLGVSEIPSQFLSMVESMRNDLKDVAVRCFLISGCM</sequence>
<protein>
    <recommendedName>
        <fullName evidence="3">2'-5' RNA ligase family protein</fullName>
    </recommendedName>
</protein>
<dbReference type="RefSeq" id="WP_025072907.1">
    <property type="nucleotide sequence ID" value="NZ_CABOGP010000152.1"/>
</dbReference>
<reference evidence="1 2" key="1">
    <citation type="submission" date="2018-08" db="EMBL/GenBank/DDBJ databases">
        <title>A genome reference for cultivated species of the human gut microbiota.</title>
        <authorList>
            <person name="Zou Y."/>
            <person name="Xue W."/>
            <person name="Luo G."/>
        </authorList>
    </citation>
    <scope>NUCLEOTIDE SEQUENCE [LARGE SCALE GENOMIC DNA]</scope>
    <source>
        <strain evidence="1 2">TF09-12</strain>
    </source>
</reference>
<accession>A0A3E4QAA3</accession>
<dbReference type="EMBL" id="QSRD01000152">
    <property type="protein sequence ID" value="RGK90834.1"/>
    <property type="molecule type" value="Genomic_DNA"/>
</dbReference>
<organism evidence="1 2">
    <name type="scientific">Prevotella disiens</name>
    <dbReference type="NCBI Taxonomy" id="28130"/>
    <lineage>
        <taxon>Bacteria</taxon>
        <taxon>Pseudomonadati</taxon>
        <taxon>Bacteroidota</taxon>
        <taxon>Bacteroidia</taxon>
        <taxon>Bacteroidales</taxon>
        <taxon>Prevotellaceae</taxon>
        <taxon>Prevotella</taxon>
    </lineage>
</organism>
<evidence type="ECO:0000313" key="1">
    <source>
        <dbReference type="EMBL" id="RGK90834.1"/>
    </source>
</evidence>
<dbReference type="Proteomes" id="UP000260835">
    <property type="component" value="Unassembled WGS sequence"/>
</dbReference>
<dbReference type="InterPro" id="IPR009097">
    <property type="entry name" value="Cyclic_Pdiesterase"/>
</dbReference>
<name>A0A3E4QAA3_9BACT</name>
<proteinExistence type="predicted"/>
<comment type="caution">
    <text evidence="1">The sequence shown here is derived from an EMBL/GenBank/DDBJ whole genome shotgun (WGS) entry which is preliminary data.</text>
</comment>
<evidence type="ECO:0000313" key="2">
    <source>
        <dbReference type="Proteomes" id="UP000260835"/>
    </source>
</evidence>
<gene>
    <name evidence="1" type="ORF">DXC89_11345</name>
</gene>
<dbReference type="SUPFAM" id="SSF55144">
    <property type="entry name" value="LigT-like"/>
    <property type="match status" value="1"/>
</dbReference>